<dbReference type="PANTHER" id="PTHR47926:SF468">
    <property type="entry name" value="PENTATRICOPEPTIDE REPEAT-CONTAINING PROTEIN"/>
    <property type="match status" value="1"/>
</dbReference>
<evidence type="ECO:0000256" key="4">
    <source>
        <dbReference type="SAM" id="MobiDB-lite"/>
    </source>
</evidence>
<dbReference type="InterPro" id="IPR002885">
    <property type="entry name" value="PPR_rpt"/>
</dbReference>
<dbReference type="PANTHER" id="PTHR47926">
    <property type="entry name" value="PENTATRICOPEPTIDE REPEAT-CONTAINING PROTEIN"/>
    <property type="match status" value="1"/>
</dbReference>
<dbReference type="NCBIfam" id="TIGR00756">
    <property type="entry name" value="PPR"/>
    <property type="match status" value="5"/>
</dbReference>
<dbReference type="InterPro" id="IPR046960">
    <property type="entry name" value="PPR_At4g14850-like_plant"/>
</dbReference>
<dbReference type="Pfam" id="PF01535">
    <property type="entry name" value="PPR"/>
    <property type="match status" value="4"/>
</dbReference>
<keyword evidence="1" id="KW-0677">Repeat</keyword>
<reference evidence="6" key="1">
    <citation type="submission" date="2019-07" db="EMBL/GenBank/DDBJ databases">
        <title>De Novo Assembly of kiwifruit Actinidia rufa.</title>
        <authorList>
            <person name="Sugita-Konishi S."/>
            <person name="Sato K."/>
            <person name="Mori E."/>
            <person name="Abe Y."/>
            <person name="Kisaki G."/>
            <person name="Hamano K."/>
            <person name="Suezawa K."/>
            <person name="Otani M."/>
            <person name="Fukuda T."/>
            <person name="Manabe T."/>
            <person name="Gomi K."/>
            <person name="Tabuchi M."/>
            <person name="Akimitsu K."/>
            <person name="Kataoka I."/>
        </authorList>
    </citation>
    <scope>NUCLEOTIDE SEQUENCE [LARGE SCALE GENOMIC DNA]</scope>
    <source>
        <strain evidence="6">cv. Fuchu</strain>
    </source>
</reference>
<dbReference type="GO" id="GO:0003723">
    <property type="term" value="F:RNA binding"/>
    <property type="evidence" value="ECO:0007669"/>
    <property type="project" value="InterPro"/>
</dbReference>
<dbReference type="Pfam" id="PF13041">
    <property type="entry name" value="PPR_2"/>
    <property type="match status" value="2"/>
</dbReference>
<dbReference type="GO" id="GO:0009451">
    <property type="term" value="P:RNA modification"/>
    <property type="evidence" value="ECO:0007669"/>
    <property type="project" value="InterPro"/>
</dbReference>
<evidence type="ECO:0000256" key="1">
    <source>
        <dbReference type="ARBA" id="ARBA00022737"/>
    </source>
</evidence>
<protein>
    <submittedName>
        <fullName evidence="5">Mitochondrial editing factor 9</fullName>
    </submittedName>
</protein>
<proteinExistence type="inferred from homology"/>
<accession>A0A7J0DGG1</accession>
<comment type="similarity">
    <text evidence="2">Belongs to the PPR family. PCMP-E subfamily.</text>
</comment>
<sequence length="641" mass="70599">MLTEEELMMLDAFFDQIPFYPDCRRGHGGRFARDVVSWNSMIMCYVKAGEIFSAQELFDQMVERDNFSWNTMISGCVNISDMEEASNLFCKMPDPDTLSWNLMISGFVQMGNLELACDFFRRMPQKNLASWSSMILGYGQIGDCEGAVKLFIQMQAKGEKPDGHTFSSILSVCAESVALHLGMQIHQQVIKAIITDAPLNNSLITMYARCGAIIQARAIFDEMKSQKDVISWNAMIGGYASHGFAAEALELFGVMKRLKVRPTYITFISVLKACSHAGLVEEGRMHFRFMVSEFGIEARVEHYASLVDIVGRHGKIEEAMAVINSMPFEPDKAVWGALLGACRVHNNVELAGVAAEALMRLEPESSAPYVVLHNMYANFGRWDDATEPADYYGHPHFIGDEHVSITDLAFSDQSELLVSYSNEFIYPFTRDMGLGPDPDPASPVSMGSVAGEVGSELQSAASLSDMDEDVKVGPRVFKGHRNSETVKGVNFGPKCEYVVSGSDCGRISFGRRREGSSSCYRSGQVCALDRATLPTNIEKDYDDAVDSNGFSGDNSDDGDDENGDGDCNDDDGNGHDDSSDGLSCDGCNDSFCDSSTETYRKKLGAPQGFILVITAKADDKITGQWRESYLRARGARSYLDI</sequence>
<organism evidence="5 6">
    <name type="scientific">Actinidia rufa</name>
    <dbReference type="NCBI Taxonomy" id="165716"/>
    <lineage>
        <taxon>Eukaryota</taxon>
        <taxon>Viridiplantae</taxon>
        <taxon>Streptophyta</taxon>
        <taxon>Embryophyta</taxon>
        <taxon>Tracheophyta</taxon>
        <taxon>Spermatophyta</taxon>
        <taxon>Magnoliopsida</taxon>
        <taxon>eudicotyledons</taxon>
        <taxon>Gunneridae</taxon>
        <taxon>Pentapetalae</taxon>
        <taxon>asterids</taxon>
        <taxon>Ericales</taxon>
        <taxon>Actinidiaceae</taxon>
        <taxon>Actinidia</taxon>
    </lineage>
</organism>
<keyword evidence="6" id="KW-1185">Reference proteome</keyword>
<feature type="region of interest" description="Disordered" evidence="4">
    <location>
        <begin position="540"/>
        <end position="579"/>
    </location>
</feature>
<feature type="compositionally biased region" description="Acidic residues" evidence="4">
    <location>
        <begin position="554"/>
        <end position="571"/>
    </location>
</feature>
<dbReference type="Gene3D" id="1.25.40.10">
    <property type="entry name" value="Tetratricopeptide repeat domain"/>
    <property type="match status" value="3"/>
</dbReference>
<comment type="caution">
    <text evidence="5">The sequence shown here is derived from an EMBL/GenBank/DDBJ whole genome shotgun (WGS) entry which is preliminary data.</text>
</comment>
<feature type="repeat" description="PPR" evidence="3">
    <location>
        <begin position="96"/>
        <end position="130"/>
    </location>
</feature>
<dbReference type="PROSITE" id="PS51375">
    <property type="entry name" value="PPR"/>
    <property type="match status" value="3"/>
</dbReference>
<dbReference type="Pfam" id="PF20431">
    <property type="entry name" value="E_motif"/>
    <property type="match status" value="1"/>
</dbReference>
<evidence type="ECO:0000313" key="6">
    <source>
        <dbReference type="Proteomes" id="UP000585474"/>
    </source>
</evidence>
<gene>
    <name evidence="5" type="ORF">Acr_00g0035400</name>
</gene>
<dbReference type="FunFam" id="1.25.40.10:FF:000212">
    <property type="entry name" value="Pentatricopeptide repeat-containing protein At2g03380, mitochondrial"/>
    <property type="match status" value="1"/>
</dbReference>
<dbReference type="OrthoDB" id="185373at2759"/>
<feature type="repeat" description="PPR" evidence="3">
    <location>
        <begin position="34"/>
        <end position="68"/>
    </location>
</feature>
<evidence type="ECO:0000256" key="2">
    <source>
        <dbReference type="ARBA" id="ARBA00061659"/>
    </source>
</evidence>
<dbReference type="InterPro" id="IPR011990">
    <property type="entry name" value="TPR-like_helical_dom_sf"/>
</dbReference>
<evidence type="ECO:0000313" key="5">
    <source>
        <dbReference type="EMBL" id="GFS34696.1"/>
    </source>
</evidence>
<dbReference type="InterPro" id="IPR046848">
    <property type="entry name" value="E_motif"/>
</dbReference>
<dbReference type="AlphaFoldDB" id="A0A7J0DGG1"/>
<dbReference type="EMBL" id="BJWL01000215">
    <property type="protein sequence ID" value="GFS34696.1"/>
    <property type="molecule type" value="Genomic_DNA"/>
</dbReference>
<feature type="repeat" description="PPR" evidence="3">
    <location>
        <begin position="228"/>
        <end position="262"/>
    </location>
</feature>
<dbReference type="Proteomes" id="UP000585474">
    <property type="component" value="Unassembled WGS sequence"/>
</dbReference>
<evidence type="ECO:0000256" key="3">
    <source>
        <dbReference type="PROSITE-ProRule" id="PRU00708"/>
    </source>
</evidence>
<name>A0A7J0DGG1_9ERIC</name>